<evidence type="ECO:0000313" key="1">
    <source>
        <dbReference type="EMBL" id="VDI81355.1"/>
    </source>
</evidence>
<sequence length="102" mass="11792">MRDTLPASPHHNECGILNHDSWDGPGTHWTCWYKHGLVKYYFDSYGLPPPDEMVNYLQPEIRYSTDELQQRGSVVCGHFCLFVLKVLATGKSLEDTIFLLYK</sequence>
<dbReference type="AlphaFoldDB" id="A0A8B6HKC2"/>
<comment type="caution">
    <text evidence="1">The sequence shown here is derived from an EMBL/GenBank/DDBJ whole genome shotgun (WGS) entry which is preliminary data.</text>
</comment>
<gene>
    <name evidence="1" type="ORF">MGAL_10B052659</name>
</gene>
<dbReference type="OrthoDB" id="6282662at2759"/>
<dbReference type="SUPFAM" id="SSF54001">
    <property type="entry name" value="Cysteine proteinases"/>
    <property type="match status" value="1"/>
</dbReference>
<proteinExistence type="predicted"/>
<reference evidence="1" key="1">
    <citation type="submission" date="2018-11" db="EMBL/GenBank/DDBJ databases">
        <authorList>
            <person name="Alioto T."/>
            <person name="Alioto T."/>
        </authorList>
    </citation>
    <scope>NUCLEOTIDE SEQUENCE</scope>
</reference>
<dbReference type="InterPro" id="IPR038765">
    <property type="entry name" value="Papain-like_cys_pep_sf"/>
</dbReference>
<dbReference type="Proteomes" id="UP000596742">
    <property type="component" value="Unassembled WGS sequence"/>
</dbReference>
<organism evidence="1 2">
    <name type="scientific">Mytilus galloprovincialis</name>
    <name type="common">Mediterranean mussel</name>
    <dbReference type="NCBI Taxonomy" id="29158"/>
    <lineage>
        <taxon>Eukaryota</taxon>
        <taxon>Metazoa</taxon>
        <taxon>Spiralia</taxon>
        <taxon>Lophotrochozoa</taxon>
        <taxon>Mollusca</taxon>
        <taxon>Bivalvia</taxon>
        <taxon>Autobranchia</taxon>
        <taxon>Pteriomorphia</taxon>
        <taxon>Mytilida</taxon>
        <taxon>Mytiloidea</taxon>
        <taxon>Mytilidae</taxon>
        <taxon>Mytilinae</taxon>
        <taxon>Mytilus</taxon>
    </lineage>
</organism>
<name>A0A8B6HKC2_MYTGA</name>
<evidence type="ECO:0000313" key="2">
    <source>
        <dbReference type="Proteomes" id="UP000596742"/>
    </source>
</evidence>
<dbReference type="EMBL" id="UYJE01010250">
    <property type="protein sequence ID" value="VDI81355.1"/>
    <property type="molecule type" value="Genomic_DNA"/>
</dbReference>
<protein>
    <submittedName>
        <fullName evidence="1">Uncharacterized protein</fullName>
    </submittedName>
</protein>
<accession>A0A8B6HKC2</accession>
<keyword evidence="2" id="KW-1185">Reference proteome</keyword>